<dbReference type="AlphaFoldDB" id="A0A2Z2Q278"/>
<keyword evidence="2" id="KW-0614">Plasmid</keyword>
<feature type="compositionally biased region" description="Gly residues" evidence="1">
    <location>
        <begin position="49"/>
        <end position="64"/>
    </location>
</feature>
<dbReference type="EMBL" id="KY000071">
    <property type="protein sequence ID" value="ASK48870.1"/>
    <property type="molecule type" value="Genomic_DNA"/>
</dbReference>
<feature type="region of interest" description="Disordered" evidence="1">
    <location>
        <begin position="49"/>
        <end position="91"/>
    </location>
</feature>
<name>A0A2Z2Q278_AGRTU</name>
<evidence type="ECO:0000313" key="2">
    <source>
        <dbReference type="EMBL" id="ASK48870.1"/>
    </source>
</evidence>
<geneLocation type="plasmid" evidence="2">
    <name>pTi_Tun183</name>
</geneLocation>
<sequence length="91" mass="10013">MEQMYLPREPKDHLEADMMNKRDWRVSLTAFSGTCWEAIARLIRRAAGGGGGGWRGAPGGGCSAGGRECRFPASRSPDDTSPLTRRKFEIN</sequence>
<organism evidence="2">
    <name type="scientific">Agrobacterium tumefaciens</name>
    <dbReference type="NCBI Taxonomy" id="358"/>
    <lineage>
        <taxon>Bacteria</taxon>
        <taxon>Pseudomonadati</taxon>
        <taxon>Pseudomonadota</taxon>
        <taxon>Alphaproteobacteria</taxon>
        <taxon>Hyphomicrobiales</taxon>
        <taxon>Rhizobiaceae</taxon>
        <taxon>Rhizobium/Agrobacterium group</taxon>
        <taxon>Agrobacterium</taxon>
        <taxon>Agrobacterium tumefaciens complex</taxon>
    </lineage>
</organism>
<reference evidence="2" key="1">
    <citation type="submission" date="2016-10" db="EMBL/GenBank/DDBJ databases">
        <title>Agrobacterium Ti plasmids: Classification based on T-DNA and Vir regions organization.</title>
        <authorList>
            <person name="Nabi N."/>
            <person name="Vial L."/>
            <person name="Ben Hafsa A."/>
            <person name="Chapulliot D."/>
            <person name="Berard A."/>
            <person name="Chauveau A."/>
            <person name="Le Paslier M.-C."/>
            <person name="Harzallah Skhiri F."/>
            <person name="Brunel D."/>
            <person name="Nesme X."/>
            <person name="Chaouachi M."/>
        </authorList>
    </citation>
    <scope>NUCLEOTIDE SEQUENCE</scope>
    <source>
        <strain evidence="2">Tun183</strain>
        <plasmid evidence="2">pTi_Tun183</plasmid>
    </source>
</reference>
<accession>A0A2Z2Q278</accession>
<evidence type="ECO:0000256" key="1">
    <source>
        <dbReference type="SAM" id="MobiDB-lite"/>
    </source>
</evidence>
<proteinExistence type="predicted"/>
<protein>
    <submittedName>
        <fullName evidence="2">Uncharacterized protein</fullName>
    </submittedName>
</protein>